<evidence type="ECO:0000313" key="1">
    <source>
        <dbReference type="EMBL" id="GBD53910.1"/>
    </source>
</evidence>
<protein>
    <submittedName>
        <fullName evidence="1">Uncharacterized protein</fullName>
    </submittedName>
</protein>
<organism evidence="1 2">
    <name type="scientific">Microcystis aeruginosa NIES-298</name>
    <dbReference type="NCBI Taxonomy" id="449468"/>
    <lineage>
        <taxon>Bacteria</taxon>
        <taxon>Bacillati</taxon>
        <taxon>Cyanobacteriota</taxon>
        <taxon>Cyanophyceae</taxon>
        <taxon>Oscillatoriophycideae</taxon>
        <taxon>Chroococcales</taxon>
        <taxon>Microcystaceae</taxon>
        <taxon>Microcystis</taxon>
    </lineage>
</organism>
<dbReference type="AlphaFoldDB" id="A0A9P2YL36"/>
<dbReference type="Proteomes" id="UP000236321">
    <property type="component" value="Unassembled WGS sequence"/>
</dbReference>
<accession>A0A9P2YL36</accession>
<evidence type="ECO:0000313" key="2">
    <source>
        <dbReference type="Proteomes" id="UP000236321"/>
    </source>
</evidence>
<proteinExistence type="predicted"/>
<dbReference type="EMBL" id="BEYQ01000009">
    <property type="protein sequence ID" value="GBD53910.1"/>
    <property type="molecule type" value="Genomic_DNA"/>
</dbReference>
<comment type="caution">
    <text evidence="1">The sequence shown here is derived from an EMBL/GenBank/DDBJ whole genome shotgun (WGS) entry which is preliminary data.</text>
</comment>
<reference evidence="2" key="1">
    <citation type="submission" date="2017-12" db="EMBL/GenBank/DDBJ databases">
        <title>Improved Draft Genome Sequence of Microcystis aeruginosa NIES-298, a Microcystin-Producing Cyanobacterium from Lake Kasumigaura, Japan.</title>
        <authorList>
            <person name="Yamaguchi H."/>
            <person name="Suzuki S."/>
            <person name="Kawachi M."/>
        </authorList>
    </citation>
    <scope>NUCLEOTIDE SEQUENCE [LARGE SCALE GENOMIC DNA]</scope>
    <source>
        <strain evidence="2">NIES-298</strain>
    </source>
</reference>
<gene>
    <name evidence="1" type="ORF">BGM30_30030</name>
</gene>
<name>A0A9P2YL36_MICAE</name>
<sequence>MSFSNCESPSFVAPQDSLPFPINGGMAGFQSSHDLYSVFQSAEVQKLWVLGKRQDAKGKMQKAKRKKIGVPH</sequence>